<organism evidence="1 2">
    <name type="scientific">Rosa chinensis</name>
    <name type="common">China rose</name>
    <dbReference type="NCBI Taxonomy" id="74649"/>
    <lineage>
        <taxon>Eukaryota</taxon>
        <taxon>Viridiplantae</taxon>
        <taxon>Streptophyta</taxon>
        <taxon>Embryophyta</taxon>
        <taxon>Tracheophyta</taxon>
        <taxon>Spermatophyta</taxon>
        <taxon>Magnoliopsida</taxon>
        <taxon>eudicotyledons</taxon>
        <taxon>Gunneridae</taxon>
        <taxon>Pentapetalae</taxon>
        <taxon>rosids</taxon>
        <taxon>fabids</taxon>
        <taxon>Rosales</taxon>
        <taxon>Rosaceae</taxon>
        <taxon>Rosoideae</taxon>
        <taxon>Rosoideae incertae sedis</taxon>
        <taxon>Rosa</taxon>
    </lineage>
</organism>
<proteinExistence type="predicted"/>
<accession>A0A2P6SLH2</accession>
<name>A0A2P6SLH2_ROSCH</name>
<evidence type="ECO:0000313" key="2">
    <source>
        <dbReference type="Proteomes" id="UP000238479"/>
    </source>
</evidence>
<dbReference type="Proteomes" id="UP000238479">
    <property type="component" value="Chromosome 1"/>
</dbReference>
<evidence type="ECO:0000313" key="1">
    <source>
        <dbReference type="EMBL" id="PRQ59516.1"/>
    </source>
</evidence>
<sequence>MNEVHASSSCLPHCDYLILNTLHSLALQSQRLLGKEKGEGLLMVENINVSFLASGKEY</sequence>
<reference evidence="1 2" key="1">
    <citation type="journal article" date="2018" name="Nat. Genet.">
        <title>The Rosa genome provides new insights in the design of modern roses.</title>
        <authorList>
            <person name="Bendahmane M."/>
        </authorList>
    </citation>
    <scope>NUCLEOTIDE SEQUENCE [LARGE SCALE GENOMIC DNA]</scope>
    <source>
        <strain evidence="2">cv. Old Blush</strain>
    </source>
</reference>
<gene>
    <name evidence="1" type="ORF">RchiOBHm_Chr1g0371051</name>
</gene>
<dbReference type="Gramene" id="PRQ59516">
    <property type="protein sequence ID" value="PRQ59516"/>
    <property type="gene ID" value="RchiOBHm_Chr1g0371051"/>
</dbReference>
<dbReference type="AlphaFoldDB" id="A0A2P6SLH2"/>
<dbReference type="EMBL" id="PDCK01000039">
    <property type="protein sequence ID" value="PRQ59516.1"/>
    <property type="molecule type" value="Genomic_DNA"/>
</dbReference>
<comment type="caution">
    <text evidence="1">The sequence shown here is derived from an EMBL/GenBank/DDBJ whole genome shotgun (WGS) entry which is preliminary data.</text>
</comment>
<protein>
    <submittedName>
        <fullName evidence="1">Uncharacterized protein</fullName>
    </submittedName>
</protein>
<keyword evidence="2" id="KW-1185">Reference proteome</keyword>